<dbReference type="InterPro" id="IPR044810">
    <property type="entry name" value="WRKY_plant"/>
</dbReference>
<dbReference type="Pfam" id="PF03106">
    <property type="entry name" value="WRKY"/>
    <property type="match status" value="1"/>
</dbReference>
<dbReference type="InterPro" id="IPR003657">
    <property type="entry name" value="WRKY_dom"/>
</dbReference>
<keyword evidence="4" id="KW-0238">DNA-binding</keyword>
<proteinExistence type="predicted"/>
<keyword evidence="3" id="KW-0805">Transcription regulation</keyword>
<evidence type="ECO:0000256" key="6">
    <source>
        <dbReference type="ARBA" id="ARBA00023242"/>
    </source>
</evidence>
<comment type="subcellular location">
    <subcellularLocation>
        <location evidence="1">Nucleus</location>
    </subcellularLocation>
</comment>
<dbReference type="SUPFAM" id="SSF118290">
    <property type="entry name" value="WRKY DNA-binding domain"/>
    <property type="match status" value="1"/>
</dbReference>
<dbReference type="SMART" id="SM00774">
    <property type="entry name" value="WRKY"/>
    <property type="match status" value="1"/>
</dbReference>
<dbReference type="InterPro" id="IPR036576">
    <property type="entry name" value="WRKY_dom_sf"/>
</dbReference>
<organism evidence="9 10">
    <name type="scientific">Dioscorea cayennensis subsp. rotundata</name>
    <name type="common">White Guinea yam</name>
    <name type="synonym">Dioscorea rotundata</name>
    <dbReference type="NCBI Taxonomy" id="55577"/>
    <lineage>
        <taxon>Eukaryota</taxon>
        <taxon>Viridiplantae</taxon>
        <taxon>Streptophyta</taxon>
        <taxon>Embryophyta</taxon>
        <taxon>Tracheophyta</taxon>
        <taxon>Spermatophyta</taxon>
        <taxon>Magnoliopsida</taxon>
        <taxon>Liliopsida</taxon>
        <taxon>Dioscoreales</taxon>
        <taxon>Dioscoreaceae</taxon>
        <taxon>Dioscorea</taxon>
    </lineage>
</organism>
<dbReference type="GO" id="GO:0003700">
    <property type="term" value="F:DNA-binding transcription factor activity"/>
    <property type="evidence" value="ECO:0007669"/>
    <property type="project" value="InterPro"/>
</dbReference>
<dbReference type="GO" id="GO:0005634">
    <property type="term" value="C:nucleus"/>
    <property type="evidence" value="ECO:0007669"/>
    <property type="project" value="UniProtKB-SubCell"/>
</dbReference>
<dbReference type="PROSITE" id="PS50811">
    <property type="entry name" value="WRKY"/>
    <property type="match status" value="1"/>
</dbReference>
<reference evidence="10" key="1">
    <citation type="submission" date="2025-08" db="UniProtKB">
        <authorList>
            <consortium name="RefSeq"/>
        </authorList>
    </citation>
    <scope>IDENTIFICATION</scope>
</reference>
<dbReference type="PANTHER" id="PTHR31221:SF42">
    <property type="entry name" value="WRKY TRANSCRIPTION FACTOR 49-RELATED"/>
    <property type="match status" value="1"/>
</dbReference>
<dbReference type="GO" id="GO:0043565">
    <property type="term" value="F:sequence-specific DNA binding"/>
    <property type="evidence" value="ECO:0007669"/>
    <property type="project" value="InterPro"/>
</dbReference>
<feature type="region of interest" description="Disordered" evidence="7">
    <location>
        <begin position="228"/>
        <end position="257"/>
    </location>
</feature>
<evidence type="ECO:0000256" key="5">
    <source>
        <dbReference type="ARBA" id="ARBA00023163"/>
    </source>
</evidence>
<name>A0AB40BZL3_DIOCR</name>
<keyword evidence="9" id="KW-1185">Reference proteome</keyword>
<evidence type="ECO:0000313" key="9">
    <source>
        <dbReference type="Proteomes" id="UP001515500"/>
    </source>
</evidence>
<evidence type="ECO:0000256" key="1">
    <source>
        <dbReference type="ARBA" id="ARBA00004123"/>
    </source>
</evidence>
<evidence type="ECO:0000259" key="8">
    <source>
        <dbReference type="PROSITE" id="PS50811"/>
    </source>
</evidence>
<dbReference type="FunFam" id="2.20.25.80:FF:000006">
    <property type="entry name" value="WRKY transcription factor"/>
    <property type="match status" value="1"/>
</dbReference>
<evidence type="ECO:0000313" key="10">
    <source>
        <dbReference type="RefSeq" id="XP_039131971.1"/>
    </source>
</evidence>
<sequence length="257" mass="28641">MDEVSESGEELVRELLDNESPFFVSSNAMMVDDMNRESIINKLISTVYSGPTIGDIESALSINGPRPVVSMPEKGMGKMENKYTLKIKSCGSAGLADDGYKWRKYGQKTIKNSPNPRSYYRCTNPRCNAKKQVERSIDDPETLIVTYEGLHLHYAYSHILSPVPQQFPMKKTKIQINNVSELGQQLEQQQLQQQQNTAIIDVDHVMESPQGLLEDIVPLLVRKPCFSNTNTSSSSQASSPSYSSSLSWSPSVLSSII</sequence>
<gene>
    <name evidence="10" type="primary">LOC120268753</name>
</gene>
<evidence type="ECO:0000256" key="2">
    <source>
        <dbReference type="ARBA" id="ARBA00022737"/>
    </source>
</evidence>
<dbReference type="Gene3D" id="2.20.25.80">
    <property type="entry name" value="WRKY domain"/>
    <property type="match status" value="1"/>
</dbReference>
<evidence type="ECO:0000256" key="4">
    <source>
        <dbReference type="ARBA" id="ARBA00023125"/>
    </source>
</evidence>
<dbReference type="GeneID" id="120268753"/>
<feature type="domain" description="WRKY" evidence="8">
    <location>
        <begin position="91"/>
        <end position="156"/>
    </location>
</feature>
<dbReference type="Proteomes" id="UP001515500">
    <property type="component" value="Chromosome 9"/>
</dbReference>
<protein>
    <submittedName>
        <fullName evidence="10">Probable WRKY transcription factor 49</fullName>
    </submittedName>
</protein>
<accession>A0AB40BZL3</accession>
<evidence type="ECO:0000256" key="7">
    <source>
        <dbReference type="SAM" id="MobiDB-lite"/>
    </source>
</evidence>
<keyword evidence="5" id="KW-0804">Transcription</keyword>
<evidence type="ECO:0000256" key="3">
    <source>
        <dbReference type="ARBA" id="ARBA00023015"/>
    </source>
</evidence>
<dbReference type="PANTHER" id="PTHR31221">
    <property type="entry name" value="WRKY TRANSCRIPTION FACTOR PROTEIN 1-RELATED"/>
    <property type="match status" value="1"/>
</dbReference>
<keyword evidence="2" id="KW-0677">Repeat</keyword>
<dbReference type="RefSeq" id="XP_039131971.1">
    <property type="nucleotide sequence ID" value="XM_039276037.1"/>
</dbReference>
<keyword evidence="6" id="KW-0539">Nucleus</keyword>
<dbReference type="AlphaFoldDB" id="A0AB40BZL3"/>